<dbReference type="OrthoDB" id="6127264at2759"/>
<keyword evidence="2" id="KW-0768">Sushi</keyword>
<dbReference type="SUPFAM" id="SSF57535">
    <property type="entry name" value="Complement control module/SCR domain"/>
    <property type="match status" value="1"/>
</dbReference>
<evidence type="ECO:0000313" key="4">
    <source>
        <dbReference type="EMBL" id="NWR45867.1"/>
    </source>
</evidence>
<comment type="caution">
    <text evidence="2">Lacks conserved residue(s) required for the propagation of feature annotation.</text>
</comment>
<dbReference type="Pfam" id="PF00084">
    <property type="entry name" value="Sushi"/>
    <property type="match status" value="1"/>
</dbReference>
<keyword evidence="5" id="KW-1185">Reference proteome</keyword>
<dbReference type="InterPro" id="IPR000436">
    <property type="entry name" value="Sushi_SCR_CCP_dom"/>
</dbReference>
<feature type="domain" description="Sushi" evidence="3">
    <location>
        <begin position="10"/>
        <end position="68"/>
    </location>
</feature>
<dbReference type="InterPro" id="IPR035976">
    <property type="entry name" value="Sushi/SCR/CCP_sf"/>
</dbReference>
<dbReference type="CDD" id="cd00033">
    <property type="entry name" value="CCP"/>
    <property type="match status" value="1"/>
</dbReference>
<dbReference type="AlphaFoldDB" id="A0A7K4XG44"/>
<dbReference type="PROSITE" id="PS50923">
    <property type="entry name" value="SUSHI"/>
    <property type="match status" value="1"/>
</dbReference>
<dbReference type="SMART" id="SM00032">
    <property type="entry name" value="CCP"/>
    <property type="match status" value="1"/>
</dbReference>
<evidence type="ECO:0000259" key="3">
    <source>
        <dbReference type="PROSITE" id="PS50923"/>
    </source>
</evidence>
<feature type="non-terminal residue" evidence="4">
    <location>
        <position position="1"/>
    </location>
</feature>
<comment type="caution">
    <text evidence="4">The sequence shown here is derived from an EMBL/GenBank/DDBJ whole genome shotgun (WGS) entry which is preliminary data.</text>
</comment>
<feature type="disulfide bond" evidence="2">
    <location>
        <begin position="39"/>
        <end position="66"/>
    </location>
</feature>
<sequence length="82" mass="8698">KAAVAAPAAIGCQAPEVQNGRVHAPQSAYGAGDTLHFDCDAGHATEGTDEARCQPGGTWDPPELLCHRGECGRARERRCRRD</sequence>
<keyword evidence="1 2" id="KW-1015">Disulfide bond</keyword>
<evidence type="ECO:0000256" key="1">
    <source>
        <dbReference type="ARBA" id="ARBA00023157"/>
    </source>
</evidence>
<accession>A0A7K4XG44</accession>
<dbReference type="Gene3D" id="2.10.70.10">
    <property type="entry name" value="Complement Module, domain 1"/>
    <property type="match status" value="1"/>
</dbReference>
<evidence type="ECO:0000256" key="2">
    <source>
        <dbReference type="PROSITE-ProRule" id="PRU00302"/>
    </source>
</evidence>
<gene>
    <name evidence="4" type="primary">Cr2_2</name>
    <name evidence="4" type="ORF">REGSAT_R14855</name>
</gene>
<dbReference type="EMBL" id="VWZN01009185">
    <property type="protein sequence ID" value="NWR45867.1"/>
    <property type="molecule type" value="Genomic_DNA"/>
</dbReference>
<evidence type="ECO:0000313" key="5">
    <source>
        <dbReference type="Proteomes" id="UP000529728"/>
    </source>
</evidence>
<proteinExistence type="predicted"/>
<name>A0A7K4XG44_REGSA</name>
<dbReference type="Proteomes" id="UP000529728">
    <property type="component" value="Unassembled WGS sequence"/>
</dbReference>
<protein>
    <submittedName>
        <fullName evidence="4">CR2 protein</fullName>
    </submittedName>
</protein>
<reference evidence="4 5" key="1">
    <citation type="submission" date="2019-09" db="EMBL/GenBank/DDBJ databases">
        <title>Bird 10,000 Genomes (B10K) Project - Family phase.</title>
        <authorList>
            <person name="Zhang G."/>
        </authorList>
    </citation>
    <scope>NUCLEOTIDE SEQUENCE [LARGE SCALE GENOMIC DNA]</scope>
    <source>
        <strain evidence="4">B10K-DU-001-18</strain>
        <tissue evidence="4">Muscle</tissue>
    </source>
</reference>
<feature type="non-terminal residue" evidence="4">
    <location>
        <position position="82"/>
    </location>
</feature>
<organism evidence="4 5">
    <name type="scientific">Regulus satrapa</name>
    <name type="common">Golden-crowned kinglet</name>
    <dbReference type="NCBI Taxonomy" id="13245"/>
    <lineage>
        <taxon>Eukaryota</taxon>
        <taxon>Metazoa</taxon>
        <taxon>Chordata</taxon>
        <taxon>Craniata</taxon>
        <taxon>Vertebrata</taxon>
        <taxon>Euteleostomi</taxon>
        <taxon>Archelosauria</taxon>
        <taxon>Archosauria</taxon>
        <taxon>Dinosauria</taxon>
        <taxon>Saurischia</taxon>
        <taxon>Theropoda</taxon>
        <taxon>Coelurosauria</taxon>
        <taxon>Aves</taxon>
        <taxon>Neognathae</taxon>
        <taxon>Neoaves</taxon>
        <taxon>Telluraves</taxon>
        <taxon>Australaves</taxon>
        <taxon>Passeriformes</taxon>
        <taxon>Regulidae</taxon>
        <taxon>Regulus</taxon>
    </lineage>
</organism>